<dbReference type="EMBL" id="JACHFH010000025">
    <property type="protein sequence ID" value="MBB5336838.1"/>
    <property type="molecule type" value="Genomic_DNA"/>
</dbReference>
<dbReference type="InterPro" id="IPR011990">
    <property type="entry name" value="TPR-like_helical_dom_sf"/>
</dbReference>
<dbReference type="InterPro" id="IPR019734">
    <property type="entry name" value="TPR_rpt"/>
</dbReference>
<evidence type="ECO:0000259" key="2">
    <source>
        <dbReference type="Pfam" id="PF00535"/>
    </source>
</evidence>
<keyword evidence="4" id="KW-1185">Reference proteome</keyword>
<proteinExistence type="predicted"/>
<dbReference type="Pfam" id="PF13181">
    <property type="entry name" value="TPR_8"/>
    <property type="match status" value="1"/>
</dbReference>
<dbReference type="InterPro" id="IPR029044">
    <property type="entry name" value="Nucleotide-diphossugar_trans"/>
</dbReference>
<keyword evidence="1" id="KW-0802">TPR repeat</keyword>
<dbReference type="SUPFAM" id="SSF48452">
    <property type="entry name" value="TPR-like"/>
    <property type="match status" value="1"/>
</dbReference>
<dbReference type="SMART" id="SM00028">
    <property type="entry name" value="TPR"/>
    <property type="match status" value="3"/>
</dbReference>
<dbReference type="SUPFAM" id="SSF53448">
    <property type="entry name" value="Nucleotide-diphospho-sugar transferases"/>
    <property type="match status" value="1"/>
</dbReference>
<sequence length="503" mass="58406">MNITACVVVENKGRTLTRWFKCMRQIANEIVIINIGSIDNIREIAMEVNAKVYSLKNKDDLAAAKNCALDKATGDWVIFLDDNEYFTDESLDILKRDMLVADDKIDGFVCRKKKYVKCEAIDNFYKLCVFRNNRNLCYKGCSYTQLVNGLQKKINITVLDDLVIYYTKCSSRVMAEKIRYSLKLLRQNNGETATLIHLVECYIDIKHYDKAIKCCEKFIISSNNDNNLRIYIYSKWLEMVIDIKSNYVAAQKVLKNAIKEFPNNGEVLYFKAKLLYLQKKYTEAEQCFKEILVLKTDNENLNASMLAGRYADIYADLGRLYELKGQNNRAIKNYVKSLQINCFNNDILVYLYRQINKLDDIYKIELLNSIYDGQNKIGFLLNMLYNTLSEKISLYYKKMLQEKYNVKFPCSIANDFFITGNIKGTINMLGFGLEDTYKFLAADAIMNKRGKTQLQNKIPAVYNNIVKDYDLLKDIKIDTDNKKKYSDISVIVKMSDRDKNNGK</sequence>
<evidence type="ECO:0000256" key="1">
    <source>
        <dbReference type="PROSITE-ProRule" id="PRU00339"/>
    </source>
</evidence>
<accession>A0A840UQ57</accession>
<dbReference type="Proteomes" id="UP000559117">
    <property type="component" value="Unassembled WGS sequence"/>
</dbReference>
<organism evidence="3 4">
    <name type="scientific">Pectinatus brassicae</name>
    <dbReference type="NCBI Taxonomy" id="862415"/>
    <lineage>
        <taxon>Bacteria</taxon>
        <taxon>Bacillati</taxon>
        <taxon>Bacillota</taxon>
        <taxon>Negativicutes</taxon>
        <taxon>Selenomonadales</taxon>
        <taxon>Selenomonadaceae</taxon>
        <taxon>Pectinatus</taxon>
    </lineage>
</organism>
<evidence type="ECO:0000313" key="4">
    <source>
        <dbReference type="Proteomes" id="UP000559117"/>
    </source>
</evidence>
<dbReference type="PROSITE" id="PS50005">
    <property type="entry name" value="TPR"/>
    <property type="match status" value="1"/>
</dbReference>
<reference evidence="3 4" key="1">
    <citation type="submission" date="2020-08" db="EMBL/GenBank/DDBJ databases">
        <title>Genomic Encyclopedia of Type Strains, Phase IV (KMG-IV): sequencing the most valuable type-strain genomes for metagenomic binning, comparative biology and taxonomic classification.</title>
        <authorList>
            <person name="Goeker M."/>
        </authorList>
    </citation>
    <scope>NUCLEOTIDE SEQUENCE [LARGE SCALE GENOMIC DNA]</scope>
    <source>
        <strain evidence="3 4">DSM 24661</strain>
    </source>
</reference>
<evidence type="ECO:0000313" key="3">
    <source>
        <dbReference type="EMBL" id="MBB5336838.1"/>
    </source>
</evidence>
<protein>
    <submittedName>
        <fullName evidence="3">Tetratricopeptide (TPR) repeat protein</fullName>
    </submittedName>
</protein>
<comment type="caution">
    <text evidence="3">The sequence shown here is derived from an EMBL/GenBank/DDBJ whole genome shotgun (WGS) entry which is preliminary data.</text>
</comment>
<name>A0A840UQ57_9FIRM</name>
<feature type="domain" description="Glycosyltransferase 2-like" evidence="2">
    <location>
        <begin position="6"/>
        <end position="94"/>
    </location>
</feature>
<dbReference type="Gene3D" id="1.25.40.10">
    <property type="entry name" value="Tetratricopeptide repeat domain"/>
    <property type="match status" value="1"/>
</dbReference>
<dbReference type="Pfam" id="PF14559">
    <property type="entry name" value="TPR_19"/>
    <property type="match status" value="1"/>
</dbReference>
<dbReference type="InterPro" id="IPR001173">
    <property type="entry name" value="Glyco_trans_2-like"/>
</dbReference>
<feature type="repeat" description="TPR" evidence="1">
    <location>
        <begin position="311"/>
        <end position="344"/>
    </location>
</feature>
<dbReference type="Gene3D" id="3.90.550.10">
    <property type="entry name" value="Spore Coat Polysaccharide Biosynthesis Protein SpsA, Chain A"/>
    <property type="match status" value="1"/>
</dbReference>
<dbReference type="AlphaFoldDB" id="A0A840UQ57"/>
<dbReference type="Pfam" id="PF00535">
    <property type="entry name" value="Glycos_transf_2"/>
    <property type="match status" value="1"/>
</dbReference>
<gene>
    <name evidence="3" type="ORF">HNR32_001993</name>
</gene>
<dbReference type="RefSeq" id="WP_183862139.1">
    <property type="nucleotide sequence ID" value="NZ_JACHFH010000025.1"/>
</dbReference>